<comment type="similarity">
    <text evidence="1">Belongs to the UPF0213 family.</text>
</comment>
<protein>
    <recommendedName>
        <fullName evidence="2">GIY-YIG domain-containing protein</fullName>
    </recommendedName>
</protein>
<dbReference type="Pfam" id="PF01541">
    <property type="entry name" value="GIY-YIG"/>
    <property type="match status" value="1"/>
</dbReference>
<dbReference type="InterPro" id="IPR000305">
    <property type="entry name" value="GIY-YIG_endonuc"/>
</dbReference>
<evidence type="ECO:0000256" key="1">
    <source>
        <dbReference type="ARBA" id="ARBA00007435"/>
    </source>
</evidence>
<dbReference type="PANTHER" id="PTHR34477">
    <property type="entry name" value="UPF0213 PROTEIN YHBQ"/>
    <property type="match status" value="1"/>
</dbReference>
<organism evidence="3 4">
    <name type="scientific">Candidatus Roizmanbacteria bacterium GW2011_GWC2_37_13</name>
    <dbReference type="NCBI Taxonomy" id="1618486"/>
    <lineage>
        <taxon>Bacteria</taxon>
        <taxon>Candidatus Roizmaniibacteriota</taxon>
    </lineage>
</organism>
<dbReference type="Gene3D" id="3.40.1440.10">
    <property type="entry name" value="GIY-YIG endonuclease"/>
    <property type="match status" value="1"/>
</dbReference>
<dbReference type="EMBL" id="LBSV01000006">
    <property type="protein sequence ID" value="KKQ25745.1"/>
    <property type="molecule type" value="Genomic_DNA"/>
</dbReference>
<dbReference type="PROSITE" id="PS50164">
    <property type="entry name" value="GIY_YIG"/>
    <property type="match status" value="1"/>
</dbReference>
<dbReference type="AlphaFoldDB" id="A0A0G0GI18"/>
<gene>
    <name evidence="3" type="ORF">US40_C0006G0063</name>
</gene>
<evidence type="ECO:0000313" key="3">
    <source>
        <dbReference type="EMBL" id="KKQ25745.1"/>
    </source>
</evidence>
<name>A0A0G0GI18_9BACT</name>
<feature type="domain" description="GIY-YIG" evidence="2">
    <location>
        <begin position="1"/>
        <end position="75"/>
    </location>
</feature>
<accession>A0A0G0GI18</accession>
<proteinExistence type="inferred from homology"/>
<comment type="caution">
    <text evidence="3">The sequence shown here is derived from an EMBL/GenBank/DDBJ whole genome shotgun (WGS) entry which is preliminary data.</text>
</comment>
<evidence type="ECO:0000313" key="4">
    <source>
        <dbReference type="Proteomes" id="UP000034917"/>
    </source>
</evidence>
<sequence length="90" mass="11121">MFYVYILFSEKDRLLYTGYTDDLKSRYKMHMNGFVKSTKYRRPLKLIYYESYINELDARRRELFLKGGNGKIFLKEQLKVTYKSIRYKYL</sequence>
<dbReference type="InterPro" id="IPR050190">
    <property type="entry name" value="UPF0213_domain"/>
</dbReference>
<evidence type="ECO:0000259" key="2">
    <source>
        <dbReference type="PROSITE" id="PS50164"/>
    </source>
</evidence>
<dbReference type="PANTHER" id="PTHR34477:SF1">
    <property type="entry name" value="UPF0213 PROTEIN YHBQ"/>
    <property type="match status" value="1"/>
</dbReference>
<dbReference type="InterPro" id="IPR035901">
    <property type="entry name" value="GIY-YIG_endonuc_sf"/>
</dbReference>
<dbReference type="SUPFAM" id="SSF82771">
    <property type="entry name" value="GIY-YIG endonuclease"/>
    <property type="match status" value="1"/>
</dbReference>
<reference evidence="3 4" key="1">
    <citation type="journal article" date="2015" name="Nature">
        <title>rRNA introns, odd ribosomes, and small enigmatic genomes across a large radiation of phyla.</title>
        <authorList>
            <person name="Brown C.T."/>
            <person name="Hug L.A."/>
            <person name="Thomas B.C."/>
            <person name="Sharon I."/>
            <person name="Castelle C.J."/>
            <person name="Singh A."/>
            <person name="Wilkins M.J."/>
            <person name="Williams K.H."/>
            <person name="Banfield J.F."/>
        </authorList>
    </citation>
    <scope>NUCLEOTIDE SEQUENCE [LARGE SCALE GENOMIC DNA]</scope>
</reference>
<dbReference type="Proteomes" id="UP000034917">
    <property type="component" value="Unassembled WGS sequence"/>
</dbReference>